<evidence type="ECO:0000256" key="1">
    <source>
        <dbReference type="SAM" id="MobiDB-lite"/>
    </source>
</evidence>
<evidence type="ECO:0000313" key="3">
    <source>
        <dbReference type="EMBL" id="MFD1931062.1"/>
    </source>
</evidence>
<dbReference type="EMBL" id="JBHUFV010000007">
    <property type="protein sequence ID" value="MFD1931062.1"/>
    <property type="molecule type" value="Genomic_DNA"/>
</dbReference>
<feature type="domain" description="Pyrrolo-quinoline quinone repeat" evidence="2">
    <location>
        <begin position="45"/>
        <end position="230"/>
    </location>
</feature>
<evidence type="ECO:0000259" key="2">
    <source>
        <dbReference type="Pfam" id="PF13360"/>
    </source>
</evidence>
<accession>A0ABW4SR91</accession>
<protein>
    <submittedName>
        <fullName evidence="3">PQQ-binding-like beta-propeller repeat protein</fullName>
    </submittedName>
</protein>
<sequence>MLLAVVVAGAVVVLARPWDGGAGSPADGGSRDEPAAQASPSVRAELTGKQAWAVAATARDRGGHAGSFGSWLAAGLLVRADAAGVVARAAVTGKPRWKLPPPDGGKFCGVGQESQNGTAVLAYGSIRASEVVQGMTHVDCTAITLVDLATGTRLWSADLRDTGNYRSLRRGGLSPPDRTSLAIVGRAVVVAYGSSAVGYDLADGAKRWETKDTRGKGDGGSCAFTDVLAAPDGAVMLASCDRAYPVAVLGVNASTGARRWRTDLTAEQVGRDSGVATWLVAAEPVVLAAVMGEPRYLVLGKDGKRVTTIPQTGEYGTLDMSAVGLTGTDRGRFRTLVTGRTMVTITKERRVNDYRSSNAVVAIDLPKAELLWSRSLGEEATAIPVAIDRETVVVMRDGTYEEPPQPYRLKLSDGSGGAMGPAYSRDLIGLAHTSLFRLGGQRLFLVSEIHTKVSAVALD</sequence>
<name>A0ABW4SR91_9ACTN</name>
<feature type="region of interest" description="Disordered" evidence="1">
    <location>
        <begin position="21"/>
        <end position="42"/>
    </location>
</feature>
<dbReference type="Proteomes" id="UP001597368">
    <property type="component" value="Unassembled WGS sequence"/>
</dbReference>
<evidence type="ECO:0000313" key="4">
    <source>
        <dbReference type="Proteomes" id="UP001597368"/>
    </source>
</evidence>
<organism evidence="3 4">
    <name type="scientific">Nonomuraea mangrovi</name>
    <dbReference type="NCBI Taxonomy" id="2316207"/>
    <lineage>
        <taxon>Bacteria</taxon>
        <taxon>Bacillati</taxon>
        <taxon>Actinomycetota</taxon>
        <taxon>Actinomycetes</taxon>
        <taxon>Streptosporangiales</taxon>
        <taxon>Streptosporangiaceae</taxon>
        <taxon>Nonomuraea</taxon>
    </lineage>
</organism>
<dbReference type="Pfam" id="PF13360">
    <property type="entry name" value="PQQ_2"/>
    <property type="match status" value="1"/>
</dbReference>
<keyword evidence="4" id="KW-1185">Reference proteome</keyword>
<dbReference type="Gene3D" id="2.130.10.10">
    <property type="entry name" value="YVTN repeat-like/Quinoprotein amine dehydrogenase"/>
    <property type="match status" value="1"/>
</dbReference>
<comment type="caution">
    <text evidence="3">The sequence shown here is derived from an EMBL/GenBank/DDBJ whole genome shotgun (WGS) entry which is preliminary data.</text>
</comment>
<proteinExistence type="predicted"/>
<reference evidence="4" key="1">
    <citation type="journal article" date="2019" name="Int. J. Syst. Evol. Microbiol.">
        <title>The Global Catalogue of Microorganisms (GCM) 10K type strain sequencing project: providing services to taxonomists for standard genome sequencing and annotation.</title>
        <authorList>
            <consortium name="The Broad Institute Genomics Platform"/>
            <consortium name="The Broad Institute Genome Sequencing Center for Infectious Disease"/>
            <person name="Wu L."/>
            <person name="Ma J."/>
        </authorList>
    </citation>
    <scope>NUCLEOTIDE SEQUENCE [LARGE SCALE GENOMIC DNA]</scope>
    <source>
        <strain evidence="4">ICMP 6774ER</strain>
    </source>
</reference>
<gene>
    <name evidence="3" type="ORF">ACFSKW_06170</name>
</gene>
<dbReference type="InterPro" id="IPR002372">
    <property type="entry name" value="PQQ_rpt_dom"/>
</dbReference>
<dbReference type="InterPro" id="IPR015943">
    <property type="entry name" value="WD40/YVTN_repeat-like_dom_sf"/>
</dbReference>
<dbReference type="SUPFAM" id="SSF50998">
    <property type="entry name" value="Quinoprotein alcohol dehydrogenase-like"/>
    <property type="match status" value="1"/>
</dbReference>
<dbReference type="InterPro" id="IPR011047">
    <property type="entry name" value="Quinoprotein_ADH-like_sf"/>
</dbReference>
<dbReference type="RefSeq" id="WP_379570062.1">
    <property type="nucleotide sequence ID" value="NZ_JBHUFV010000007.1"/>
</dbReference>